<feature type="transmembrane region" description="Helical" evidence="6">
    <location>
        <begin position="128"/>
        <end position="152"/>
    </location>
</feature>
<feature type="transmembrane region" description="Helical" evidence="6">
    <location>
        <begin position="158"/>
        <end position="180"/>
    </location>
</feature>
<keyword evidence="5 6" id="KW-0472">Membrane</keyword>
<feature type="transmembrane region" description="Helical" evidence="6">
    <location>
        <begin position="256"/>
        <end position="278"/>
    </location>
</feature>
<evidence type="ECO:0000256" key="2">
    <source>
        <dbReference type="ARBA" id="ARBA00022475"/>
    </source>
</evidence>
<dbReference type="InterPro" id="IPR036259">
    <property type="entry name" value="MFS_trans_sf"/>
</dbReference>
<dbReference type="PROSITE" id="PS50850">
    <property type="entry name" value="MFS"/>
    <property type="match status" value="1"/>
</dbReference>
<name>A0ABY7RTW7_9DEIN</name>
<accession>A0ABY7RTW7</accession>
<evidence type="ECO:0000256" key="5">
    <source>
        <dbReference type="ARBA" id="ARBA00023136"/>
    </source>
</evidence>
<evidence type="ECO:0000256" key="4">
    <source>
        <dbReference type="ARBA" id="ARBA00022989"/>
    </source>
</evidence>
<dbReference type="EMBL" id="CP046617">
    <property type="protein sequence ID" value="WCM39760.1"/>
    <property type="molecule type" value="Genomic_DNA"/>
</dbReference>
<dbReference type="InterPro" id="IPR020846">
    <property type="entry name" value="MFS_dom"/>
</dbReference>
<evidence type="ECO:0000256" key="3">
    <source>
        <dbReference type="ARBA" id="ARBA00022692"/>
    </source>
</evidence>
<dbReference type="InterPro" id="IPR011701">
    <property type="entry name" value="MFS"/>
</dbReference>
<proteinExistence type="predicted"/>
<dbReference type="InterPro" id="IPR050189">
    <property type="entry name" value="MFS_Efflux_Transporters"/>
</dbReference>
<evidence type="ECO:0000256" key="1">
    <source>
        <dbReference type="ARBA" id="ARBA00004651"/>
    </source>
</evidence>
<keyword evidence="3 6" id="KW-0812">Transmembrane</keyword>
<evidence type="ECO:0000313" key="8">
    <source>
        <dbReference type="EMBL" id="WCM39760.1"/>
    </source>
</evidence>
<protein>
    <submittedName>
        <fullName evidence="8">MFS transporter</fullName>
    </submittedName>
</protein>
<keyword evidence="2" id="KW-1003">Cell membrane</keyword>
<dbReference type="Pfam" id="PF07690">
    <property type="entry name" value="MFS_1"/>
    <property type="match status" value="1"/>
</dbReference>
<feature type="transmembrane region" description="Helical" evidence="6">
    <location>
        <begin position="215"/>
        <end position="236"/>
    </location>
</feature>
<dbReference type="PANTHER" id="PTHR43124:SF10">
    <property type="entry name" value="PURINE EFFLUX PUMP PBUE"/>
    <property type="match status" value="1"/>
</dbReference>
<dbReference type="SUPFAM" id="SSF103473">
    <property type="entry name" value="MFS general substrate transporter"/>
    <property type="match status" value="1"/>
</dbReference>
<dbReference type="Gene3D" id="1.20.1250.20">
    <property type="entry name" value="MFS general substrate transporter like domains"/>
    <property type="match status" value="1"/>
</dbReference>
<reference evidence="8 9" key="1">
    <citation type="submission" date="2019-12" db="EMBL/GenBank/DDBJ databases">
        <authorList>
            <person name="An T."/>
        </authorList>
    </citation>
    <scope>NUCLEOTIDE SEQUENCE [LARGE SCALE GENOMIC DNA]</scope>
    <source>
        <strain evidence="8 9">JCM 19900</strain>
    </source>
</reference>
<dbReference type="RefSeq" id="WP_051209241.1">
    <property type="nucleotide sequence ID" value="NZ_CP046617.1"/>
</dbReference>
<feature type="domain" description="Major facilitator superfamily (MFS) profile" evidence="7">
    <location>
        <begin position="7"/>
        <end position="311"/>
    </location>
</feature>
<keyword evidence="9" id="KW-1185">Reference proteome</keyword>
<comment type="subcellular location">
    <subcellularLocation>
        <location evidence="1">Cell membrane</location>
        <topology evidence="1">Multi-pass membrane protein</topology>
    </subcellularLocation>
</comment>
<organism evidence="8 9">
    <name type="scientific">Thermus antranikianii</name>
    <dbReference type="NCBI Taxonomy" id="88190"/>
    <lineage>
        <taxon>Bacteria</taxon>
        <taxon>Thermotogati</taxon>
        <taxon>Deinococcota</taxon>
        <taxon>Deinococci</taxon>
        <taxon>Thermales</taxon>
        <taxon>Thermaceae</taxon>
        <taxon>Thermus</taxon>
    </lineage>
</organism>
<feature type="transmembrane region" description="Helical" evidence="6">
    <location>
        <begin position="98"/>
        <end position="116"/>
    </location>
</feature>
<evidence type="ECO:0000256" key="6">
    <source>
        <dbReference type="SAM" id="Phobius"/>
    </source>
</evidence>
<evidence type="ECO:0000259" key="7">
    <source>
        <dbReference type="PROSITE" id="PS50850"/>
    </source>
</evidence>
<sequence>MGRLAFRLLPYALGYALSYLLRSANAVLAGPLAGDLGLSPAALGSLTASFYLAFALAQLPLGWLLDRYGPRRVLFPLLFVAGLGSLLFALGLGFALLLIGRALMGAGVALALVGAVRAYQLHIPAHMGALSGFTVALGGLGGLLATSPMAYVTEGVGWQGAFLLLALLAFVLAFVGLCTVPRDPPSAKNRPGVVPGGVLRGFIPLSVDKEDSPGVASWGLVSLSLVAFAYIGGFFAVQSLWAGAYAYEVGLDARLVGLWLLILNAASVVGGVLAGILAGHCGTKCSLLLGIAFFTAGLFRSCKDLCVRVRV</sequence>
<evidence type="ECO:0000313" key="9">
    <source>
        <dbReference type="Proteomes" id="UP001317488"/>
    </source>
</evidence>
<dbReference type="Proteomes" id="UP001317488">
    <property type="component" value="Chromosome"/>
</dbReference>
<dbReference type="PANTHER" id="PTHR43124">
    <property type="entry name" value="PURINE EFFLUX PUMP PBUE"/>
    <property type="match status" value="1"/>
</dbReference>
<keyword evidence="4 6" id="KW-1133">Transmembrane helix</keyword>
<feature type="transmembrane region" description="Helical" evidence="6">
    <location>
        <begin position="73"/>
        <end position="92"/>
    </location>
</feature>
<feature type="transmembrane region" description="Helical" evidence="6">
    <location>
        <begin position="39"/>
        <end position="61"/>
    </location>
</feature>
<gene>
    <name evidence="8" type="ORF">GO600_06430</name>
</gene>